<keyword evidence="1" id="KW-0472">Membrane</keyword>
<protein>
    <recommendedName>
        <fullName evidence="4">MFS transporter</fullName>
    </recommendedName>
</protein>
<dbReference type="EMBL" id="CP061169">
    <property type="protein sequence ID" value="QPZ37653.1"/>
    <property type="molecule type" value="Genomic_DNA"/>
</dbReference>
<feature type="transmembrane region" description="Helical" evidence="1">
    <location>
        <begin position="117"/>
        <end position="134"/>
    </location>
</feature>
<proteinExistence type="predicted"/>
<accession>A0ABX6YFY2</accession>
<evidence type="ECO:0000313" key="3">
    <source>
        <dbReference type="Proteomes" id="UP000662814"/>
    </source>
</evidence>
<name>A0ABX6YFY2_9MICO</name>
<sequence length="197" mass="20073">MNQRASRAVRGTIAAAVSTFIAATSHGLADGRAPSVVAVSVALTASVFVCIALAGKTVSRPRVAVAVAFSQLAYHGMFAFAPSGGSISSTAFGAHAQHAAGSVDVQIGAVAHSHSPMMWVAHILAGVVTTLLLVKGENVIRGFFATLRLAVSTLFTHPEPVPIPTLQSLWPDAVAPPRAPVVVSSRSQRGPPALAVG</sequence>
<evidence type="ECO:0008006" key="4">
    <source>
        <dbReference type="Google" id="ProtNLM"/>
    </source>
</evidence>
<evidence type="ECO:0000313" key="2">
    <source>
        <dbReference type="EMBL" id="QPZ37653.1"/>
    </source>
</evidence>
<feature type="transmembrane region" description="Helical" evidence="1">
    <location>
        <begin position="37"/>
        <end position="55"/>
    </location>
</feature>
<gene>
    <name evidence="2" type="ORF">HCR76_12580</name>
</gene>
<organism evidence="2 3">
    <name type="scientific">Paramicrobacterium chengjingii</name>
    <dbReference type="NCBI Taxonomy" id="2769067"/>
    <lineage>
        <taxon>Bacteria</taxon>
        <taxon>Bacillati</taxon>
        <taxon>Actinomycetota</taxon>
        <taxon>Actinomycetes</taxon>
        <taxon>Micrococcales</taxon>
        <taxon>Microbacteriaceae</taxon>
        <taxon>Paramicrobacterium</taxon>
    </lineage>
</organism>
<evidence type="ECO:0000256" key="1">
    <source>
        <dbReference type="SAM" id="Phobius"/>
    </source>
</evidence>
<feature type="transmembrane region" description="Helical" evidence="1">
    <location>
        <begin position="62"/>
        <end position="81"/>
    </location>
</feature>
<keyword evidence="1" id="KW-0812">Transmembrane</keyword>
<dbReference type="Proteomes" id="UP000662814">
    <property type="component" value="Chromosome"/>
</dbReference>
<keyword evidence="3" id="KW-1185">Reference proteome</keyword>
<keyword evidence="1" id="KW-1133">Transmembrane helix</keyword>
<reference evidence="2 3" key="1">
    <citation type="submission" date="2020-12" db="EMBL/GenBank/DDBJ databases">
        <title>Microbacterium sp. HY060.</title>
        <authorList>
            <person name="Zhou J."/>
        </authorList>
    </citation>
    <scope>NUCLEOTIDE SEQUENCE [LARGE SCALE GENOMIC DNA]</scope>
    <source>
        <strain evidence="2 3">HY60</strain>
    </source>
</reference>
<dbReference type="RefSeq" id="WP_166990995.1">
    <property type="nucleotide sequence ID" value="NZ_CP061169.1"/>
</dbReference>